<accession>A0A4R0QQX9</accession>
<keyword evidence="3" id="KW-1185">Reference proteome</keyword>
<dbReference type="EMBL" id="RXLP01000026">
    <property type="protein sequence ID" value="TCD53748.1"/>
    <property type="molecule type" value="Genomic_DNA"/>
</dbReference>
<dbReference type="Gene3D" id="1.10.260.40">
    <property type="entry name" value="lambda repressor-like DNA-binding domains"/>
    <property type="match status" value="1"/>
</dbReference>
<feature type="domain" description="HTH arsR-type" evidence="1">
    <location>
        <begin position="27"/>
        <end position="47"/>
    </location>
</feature>
<dbReference type="InterPro" id="IPR001845">
    <property type="entry name" value="HTH_ArsR_DNA-bd_dom"/>
</dbReference>
<dbReference type="GO" id="GO:0003700">
    <property type="term" value="F:DNA-binding transcription factor activity"/>
    <property type="evidence" value="ECO:0007669"/>
    <property type="project" value="InterPro"/>
</dbReference>
<name>A0A4R0QQX9_9BIFI</name>
<dbReference type="GO" id="GO:0003677">
    <property type="term" value="F:DNA binding"/>
    <property type="evidence" value="ECO:0007669"/>
    <property type="project" value="InterPro"/>
</dbReference>
<organism evidence="2 3">
    <name type="scientific">Alloscardovia theropitheci</name>
    <dbReference type="NCBI Taxonomy" id="2496842"/>
    <lineage>
        <taxon>Bacteria</taxon>
        <taxon>Bacillati</taxon>
        <taxon>Actinomycetota</taxon>
        <taxon>Actinomycetes</taxon>
        <taxon>Bifidobacteriales</taxon>
        <taxon>Bifidobacteriaceae</taxon>
        <taxon>Alloscardovia</taxon>
    </lineage>
</organism>
<comment type="caution">
    <text evidence="2">The sequence shown here is derived from an EMBL/GenBank/DDBJ whole genome shotgun (WGS) entry which is preliminary data.</text>
</comment>
<dbReference type="SUPFAM" id="SSF47413">
    <property type="entry name" value="lambda repressor-like DNA-binding domains"/>
    <property type="match status" value="1"/>
</dbReference>
<dbReference type="RefSeq" id="WP_131285069.1">
    <property type="nucleotide sequence ID" value="NZ_RXLP01000026.1"/>
</dbReference>
<evidence type="ECO:0000259" key="1">
    <source>
        <dbReference type="Pfam" id="PF01022"/>
    </source>
</evidence>
<sequence length="84" mass="9642">MLTNSDNYINNAITKLKKLAVAKSITQQEIANHVELNRSTVSMHLNKSDMSMREFFSIARYVGVDPIEILRESRLEVERTDSND</sequence>
<evidence type="ECO:0000313" key="2">
    <source>
        <dbReference type="EMBL" id="TCD53748.1"/>
    </source>
</evidence>
<dbReference type="InterPro" id="IPR001387">
    <property type="entry name" value="Cro/C1-type_HTH"/>
</dbReference>
<dbReference type="Pfam" id="PF01022">
    <property type="entry name" value="HTH_5"/>
    <property type="match status" value="1"/>
</dbReference>
<reference evidence="2 3" key="1">
    <citation type="submission" date="2018-12" db="EMBL/GenBank/DDBJ databases">
        <title>Alloscrdovia theropitheci sp. nov: a novel taxon from the feces of the bleeding-herat monkey (Theropithecus geleda).</title>
        <authorList>
            <person name="Modesto M."/>
        </authorList>
    </citation>
    <scope>NUCLEOTIDE SEQUENCE [LARGE SCALE GENOMIC DNA]</scope>
    <source>
        <strain evidence="2 3">GLDI4/2</strain>
    </source>
</reference>
<dbReference type="InterPro" id="IPR010982">
    <property type="entry name" value="Lambda_DNA-bd_dom_sf"/>
</dbReference>
<dbReference type="AlphaFoldDB" id="A0A4R0QQX9"/>
<proteinExistence type="predicted"/>
<evidence type="ECO:0000313" key="3">
    <source>
        <dbReference type="Proteomes" id="UP000291289"/>
    </source>
</evidence>
<gene>
    <name evidence="2" type="ORF">EJ419_07215</name>
</gene>
<dbReference type="OrthoDB" id="3469353at2"/>
<dbReference type="Proteomes" id="UP000291289">
    <property type="component" value="Unassembled WGS sequence"/>
</dbReference>
<protein>
    <submittedName>
        <fullName evidence="2">XRE family transcriptional regulator</fullName>
    </submittedName>
</protein>
<dbReference type="CDD" id="cd00093">
    <property type="entry name" value="HTH_XRE"/>
    <property type="match status" value="1"/>
</dbReference>